<evidence type="ECO:0000313" key="2">
    <source>
        <dbReference type="EMBL" id="MBX58499.1"/>
    </source>
</evidence>
<feature type="signal peptide" evidence="1">
    <location>
        <begin position="1"/>
        <end position="19"/>
    </location>
</feature>
<dbReference type="AlphaFoldDB" id="A0A2P2PV43"/>
<accession>A0A2P2PV43</accession>
<dbReference type="EMBL" id="GGEC01078015">
    <property type="protein sequence ID" value="MBX58499.1"/>
    <property type="molecule type" value="Transcribed_RNA"/>
</dbReference>
<organism evidence="2">
    <name type="scientific">Rhizophora mucronata</name>
    <name type="common">Asiatic mangrove</name>
    <dbReference type="NCBI Taxonomy" id="61149"/>
    <lineage>
        <taxon>Eukaryota</taxon>
        <taxon>Viridiplantae</taxon>
        <taxon>Streptophyta</taxon>
        <taxon>Embryophyta</taxon>
        <taxon>Tracheophyta</taxon>
        <taxon>Spermatophyta</taxon>
        <taxon>Magnoliopsida</taxon>
        <taxon>eudicotyledons</taxon>
        <taxon>Gunneridae</taxon>
        <taxon>Pentapetalae</taxon>
        <taxon>rosids</taxon>
        <taxon>fabids</taxon>
        <taxon>Malpighiales</taxon>
        <taxon>Rhizophoraceae</taxon>
        <taxon>Rhizophora</taxon>
    </lineage>
</organism>
<sequence length="65" mass="7425">MQLLLQCCIWLLRVQHGGACSQKRLWYHLLSLLVLHVECSRLHNASGSILAMHGRWLGLRISNCS</sequence>
<evidence type="ECO:0000256" key="1">
    <source>
        <dbReference type="SAM" id="SignalP"/>
    </source>
</evidence>
<keyword evidence="1" id="KW-0732">Signal</keyword>
<proteinExistence type="predicted"/>
<reference evidence="2" key="1">
    <citation type="submission" date="2018-02" db="EMBL/GenBank/DDBJ databases">
        <title>Rhizophora mucronata_Transcriptome.</title>
        <authorList>
            <person name="Meera S.P."/>
            <person name="Sreeshan A."/>
            <person name="Augustine A."/>
        </authorList>
    </citation>
    <scope>NUCLEOTIDE SEQUENCE</scope>
    <source>
        <tissue evidence="2">Leaf</tissue>
    </source>
</reference>
<name>A0A2P2PV43_RHIMU</name>
<feature type="chain" id="PRO_5015145954" evidence="1">
    <location>
        <begin position="20"/>
        <end position="65"/>
    </location>
</feature>
<protein>
    <submittedName>
        <fullName evidence="2">GRF1-interacting factor 1</fullName>
    </submittedName>
</protein>